<dbReference type="InterPro" id="IPR001878">
    <property type="entry name" value="Znf_CCHC"/>
</dbReference>
<dbReference type="STRING" id="135208.A0A4Y9ZZ55"/>
<dbReference type="GO" id="GO:0003723">
    <property type="term" value="F:RNA binding"/>
    <property type="evidence" value="ECO:0007669"/>
    <property type="project" value="TreeGrafter"/>
</dbReference>
<evidence type="ECO:0000259" key="13">
    <source>
        <dbReference type="PROSITE" id="PS50158"/>
    </source>
</evidence>
<dbReference type="PANTHER" id="PTHR23198">
    <property type="entry name" value="NUCLEOPORIN"/>
    <property type="match status" value="1"/>
</dbReference>
<evidence type="ECO:0000256" key="10">
    <source>
        <dbReference type="ARBA" id="ARBA00023242"/>
    </source>
</evidence>
<evidence type="ECO:0000256" key="9">
    <source>
        <dbReference type="ARBA" id="ARBA00023132"/>
    </source>
</evidence>
<feature type="domain" description="Peptidase S59" evidence="14">
    <location>
        <begin position="628"/>
        <end position="773"/>
    </location>
</feature>
<evidence type="ECO:0000259" key="14">
    <source>
        <dbReference type="PROSITE" id="PS51434"/>
    </source>
</evidence>
<keyword evidence="8" id="KW-0811">Translocation</keyword>
<gene>
    <name evidence="15" type="ORF">EWM64_g4536</name>
</gene>
<keyword evidence="16" id="KW-1185">Reference proteome</keyword>
<dbReference type="Proteomes" id="UP000298061">
    <property type="component" value="Unassembled WGS sequence"/>
</dbReference>
<feature type="compositionally biased region" description="Low complexity" evidence="12">
    <location>
        <begin position="238"/>
        <end position="251"/>
    </location>
</feature>
<evidence type="ECO:0000313" key="15">
    <source>
        <dbReference type="EMBL" id="TFY79474.1"/>
    </source>
</evidence>
<keyword evidence="11" id="KW-0863">Zinc-finger</keyword>
<feature type="compositionally biased region" description="Pro residues" evidence="12">
    <location>
        <begin position="586"/>
        <end position="595"/>
    </location>
</feature>
<dbReference type="SUPFAM" id="SSF82215">
    <property type="entry name" value="C-terminal autoproteolytic domain of nucleoporin nup98"/>
    <property type="match status" value="1"/>
</dbReference>
<dbReference type="GO" id="GO:0008270">
    <property type="term" value="F:zinc ion binding"/>
    <property type="evidence" value="ECO:0007669"/>
    <property type="project" value="UniProtKB-KW"/>
</dbReference>
<dbReference type="InterPro" id="IPR007230">
    <property type="entry name" value="Nup98_auto-Pept-S59_dom"/>
</dbReference>
<evidence type="ECO:0000256" key="5">
    <source>
        <dbReference type="ARBA" id="ARBA00022737"/>
    </source>
</evidence>
<comment type="caution">
    <text evidence="15">The sequence shown here is derived from an EMBL/GenBank/DDBJ whole genome shotgun (WGS) entry which is preliminary data.</text>
</comment>
<feature type="compositionally biased region" description="Gly residues" evidence="12">
    <location>
        <begin position="198"/>
        <end position="209"/>
    </location>
</feature>
<dbReference type="InterPro" id="IPR025574">
    <property type="entry name" value="Nucleoporin_FG_rpt"/>
</dbReference>
<dbReference type="OrthoDB" id="3797628at2759"/>
<dbReference type="GO" id="GO:0006405">
    <property type="term" value="P:RNA export from nucleus"/>
    <property type="evidence" value="ECO:0007669"/>
    <property type="project" value="TreeGrafter"/>
</dbReference>
<evidence type="ECO:0000256" key="4">
    <source>
        <dbReference type="ARBA" id="ARBA00022664"/>
    </source>
</evidence>
<evidence type="ECO:0008006" key="17">
    <source>
        <dbReference type="Google" id="ProtNLM"/>
    </source>
</evidence>
<keyword evidence="9" id="KW-0906">Nuclear pore complex</keyword>
<dbReference type="FunFam" id="3.30.1610.10:FF:000003">
    <property type="entry name" value="Nucleoporin SONB, putative"/>
    <property type="match status" value="1"/>
</dbReference>
<dbReference type="InterPro" id="IPR036875">
    <property type="entry name" value="Znf_CCHC_sf"/>
</dbReference>
<feature type="region of interest" description="Disordered" evidence="12">
    <location>
        <begin position="554"/>
        <end position="607"/>
    </location>
</feature>
<feature type="region of interest" description="Disordered" evidence="12">
    <location>
        <begin position="455"/>
        <end position="481"/>
    </location>
</feature>
<evidence type="ECO:0000256" key="8">
    <source>
        <dbReference type="ARBA" id="ARBA00023010"/>
    </source>
</evidence>
<dbReference type="PROSITE" id="PS51434">
    <property type="entry name" value="NUP_C"/>
    <property type="match status" value="1"/>
</dbReference>
<feature type="compositionally biased region" description="Gly residues" evidence="12">
    <location>
        <begin position="252"/>
        <end position="261"/>
    </location>
</feature>
<evidence type="ECO:0000256" key="2">
    <source>
        <dbReference type="ARBA" id="ARBA00008926"/>
    </source>
</evidence>
<evidence type="ECO:0000256" key="11">
    <source>
        <dbReference type="PROSITE-ProRule" id="PRU00047"/>
    </source>
</evidence>
<dbReference type="PANTHER" id="PTHR23198:SF6">
    <property type="entry name" value="NUCLEAR PORE COMPLEX PROTEIN NUP98-NUP96"/>
    <property type="match status" value="1"/>
</dbReference>
<feature type="region of interest" description="Disordered" evidence="12">
    <location>
        <begin position="119"/>
        <end position="413"/>
    </location>
</feature>
<keyword evidence="5" id="KW-0677">Repeat</keyword>
<feature type="compositionally biased region" description="Low complexity" evidence="12">
    <location>
        <begin position="127"/>
        <end position="153"/>
    </location>
</feature>
<comment type="similarity">
    <text evidence="2">Belongs to the nucleoporin GLFG family.</text>
</comment>
<dbReference type="GO" id="GO:0051028">
    <property type="term" value="P:mRNA transport"/>
    <property type="evidence" value="ECO:0007669"/>
    <property type="project" value="UniProtKB-KW"/>
</dbReference>
<dbReference type="Pfam" id="PF04096">
    <property type="entry name" value="Nucleoporin2"/>
    <property type="match status" value="1"/>
</dbReference>
<evidence type="ECO:0000256" key="1">
    <source>
        <dbReference type="ARBA" id="ARBA00004567"/>
    </source>
</evidence>
<dbReference type="Pfam" id="PF13634">
    <property type="entry name" value="Nucleoporin_FG"/>
    <property type="match status" value="2"/>
</dbReference>
<feature type="compositionally biased region" description="Gly residues" evidence="12">
    <location>
        <begin position="340"/>
        <end position="351"/>
    </location>
</feature>
<dbReference type="GO" id="GO:0006606">
    <property type="term" value="P:protein import into nucleus"/>
    <property type="evidence" value="ECO:0007669"/>
    <property type="project" value="TreeGrafter"/>
</dbReference>
<dbReference type="GO" id="GO:0000973">
    <property type="term" value="P:post-transcriptional tethering of RNA polymerase II gene DNA at nuclear periphery"/>
    <property type="evidence" value="ECO:0007669"/>
    <property type="project" value="TreeGrafter"/>
</dbReference>
<protein>
    <recommendedName>
        <fullName evidence="17">CCHC-type domain-containing protein</fullName>
    </recommendedName>
</protein>
<feature type="domain" description="CCHC-type" evidence="13">
    <location>
        <begin position="51"/>
        <end position="64"/>
    </location>
</feature>
<dbReference type="GO" id="GO:0006397">
    <property type="term" value="P:mRNA processing"/>
    <property type="evidence" value="ECO:0007669"/>
    <property type="project" value="UniProtKB-KW"/>
</dbReference>
<keyword evidence="11" id="KW-0862">Zinc</keyword>
<name>A0A4Y9ZZ55_9AGAM</name>
<evidence type="ECO:0000256" key="6">
    <source>
        <dbReference type="ARBA" id="ARBA00022816"/>
    </source>
</evidence>
<dbReference type="InterPro" id="IPR037665">
    <property type="entry name" value="Nucleoporin_S59-like"/>
</dbReference>
<proteinExistence type="inferred from homology"/>
<dbReference type="AlphaFoldDB" id="A0A4Y9ZZ55"/>
<dbReference type="GO" id="GO:0017056">
    <property type="term" value="F:structural constituent of nuclear pore"/>
    <property type="evidence" value="ECO:0007669"/>
    <property type="project" value="InterPro"/>
</dbReference>
<dbReference type="GO" id="GO:0008139">
    <property type="term" value="F:nuclear localization sequence binding"/>
    <property type="evidence" value="ECO:0007669"/>
    <property type="project" value="TreeGrafter"/>
</dbReference>
<keyword evidence="3" id="KW-0813">Transport</keyword>
<evidence type="ECO:0000256" key="7">
    <source>
        <dbReference type="ARBA" id="ARBA00022927"/>
    </source>
</evidence>
<keyword evidence="7" id="KW-0653">Protein transport</keyword>
<evidence type="ECO:0000313" key="16">
    <source>
        <dbReference type="Proteomes" id="UP000298061"/>
    </source>
</evidence>
<dbReference type="GO" id="GO:0044614">
    <property type="term" value="C:nuclear pore cytoplasmic filaments"/>
    <property type="evidence" value="ECO:0007669"/>
    <property type="project" value="TreeGrafter"/>
</dbReference>
<feature type="compositionally biased region" description="Gly residues" evidence="12">
    <location>
        <begin position="292"/>
        <end position="305"/>
    </location>
</feature>
<dbReference type="PROSITE" id="PS50158">
    <property type="entry name" value="ZF_CCHC"/>
    <property type="match status" value="1"/>
</dbReference>
<evidence type="ECO:0000256" key="3">
    <source>
        <dbReference type="ARBA" id="ARBA00022448"/>
    </source>
</evidence>
<feature type="compositionally biased region" description="Low complexity" evidence="12">
    <location>
        <begin position="306"/>
        <end position="324"/>
    </location>
</feature>
<evidence type="ECO:0000256" key="12">
    <source>
        <dbReference type="SAM" id="MobiDB-lite"/>
    </source>
</evidence>
<keyword evidence="10" id="KW-0539">Nucleus</keyword>
<accession>A0A4Y9ZZ55</accession>
<dbReference type="InterPro" id="IPR036903">
    <property type="entry name" value="Nup98_auto-Pept-S59_dom_sf"/>
</dbReference>
<dbReference type="Gene3D" id="3.30.1610.10">
    <property type="entry name" value="Peptidase S59, nucleoporin"/>
    <property type="match status" value="1"/>
</dbReference>
<feature type="compositionally biased region" description="Low complexity" evidence="12">
    <location>
        <begin position="262"/>
        <end position="291"/>
    </location>
</feature>
<dbReference type="SMART" id="SM00343">
    <property type="entry name" value="ZnF_C2HC"/>
    <property type="match status" value="1"/>
</dbReference>
<keyword evidence="4" id="KW-0507">mRNA processing</keyword>
<sequence>MIHHPNTDTGRQAYRTQVDQWFRTHGSSTRISKETPFPLRPGSEPIGSGECYKCGKKGHIKFDCIAPREVLLHPKEIAWHQICGTVLRGGSRPADAGVNFVAEVVGDEGLWAQSGIEELSEDQGKEQPQQQQAQPAPGFGAFGQPQQQQQQQPSTGGLFGGGAFGQAKPAGTFGEDYSRQQAGTGTGLFGQPQQPGVTGTGAFGGGGAFGAPSTAPKTGLFGATQPAPSTGGFGLFGGQQQQPQQQQPQQPTGGGLFGGFGQAQPQQAQPQPTGGLFGAQPSTQQPQQPTGGLFGGTAGGGGLFGGMQQQPQQPPQQQQQPQQAGGFGLFGGAKPTAPATGGGLFGGGGAFGQQPPAPATQPSGGLFGGTLGQPPSQAGTGAFGGGGLFGARPTAPAPGAPQPTTQPLGSSLFGTSFGASALGAPTAGQPAQLQASIAQPVTANLPIFSMLPSAPSAPSYDQPKKKASLFEPPPRTAVPRSIAYQPPTSKLRGYTSIISPAPFVGKASISGNLFRPNGLNLSVAGGPEAVLGSGSRASVKKLILDKKVDASELLRRSSASPSPGKPAFNPALSAAAREKEAASRPLPLPAPPSSPSPAQRSRGDQGPADLARVGAVQVDGAAEQKPQEGDYWTEPPIVQLAQLGFDGLAEVRNLKVGRIGYGEIEFLEPVDLTTLTKLSDLLGEVVRFDDKECCVYPDSDDVDKPPPGSGLNVPARITLYRCWALDKATREPIKDANHPSAIKHLKRLKNMKGTSFEGFEIAEGKWTFTVEHF</sequence>
<reference evidence="15 16" key="1">
    <citation type="submission" date="2019-02" db="EMBL/GenBank/DDBJ databases">
        <title>Genome sequencing of the rare red list fungi Hericium alpestre (H. flagellum).</title>
        <authorList>
            <person name="Buettner E."/>
            <person name="Kellner H."/>
        </authorList>
    </citation>
    <scope>NUCLEOTIDE SEQUENCE [LARGE SCALE GENOMIC DNA]</scope>
    <source>
        <strain evidence="15 16">DSM 108284</strain>
    </source>
</reference>
<dbReference type="SUPFAM" id="SSF57756">
    <property type="entry name" value="Retrovirus zinc finger-like domains"/>
    <property type="match status" value="1"/>
</dbReference>
<keyword evidence="11" id="KW-0479">Metal-binding</keyword>
<dbReference type="Gene3D" id="4.10.60.10">
    <property type="entry name" value="Zinc finger, CCHC-type"/>
    <property type="match status" value="1"/>
</dbReference>
<comment type="subcellular location">
    <subcellularLocation>
        <location evidence="1">Nucleus</location>
        <location evidence="1">Nuclear pore complex</location>
    </subcellularLocation>
</comment>
<dbReference type="GO" id="GO:0034398">
    <property type="term" value="P:telomere tethering at nuclear periphery"/>
    <property type="evidence" value="ECO:0007669"/>
    <property type="project" value="TreeGrafter"/>
</dbReference>
<organism evidence="15 16">
    <name type="scientific">Hericium alpestre</name>
    <dbReference type="NCBI Taxonomy" id="135208"/>
    <lineage>
        <taxon>Eukaryota</taxon>
        <taxon>Fungi</taxon>
        <taxon>Dikarya</taxon>
        <taxon>Basidiomycota</taxon>
        <taxon>Agaricomycotina</taxon>
        <taxon>Agaricomycetes</taxon>
        <taxon>Russulales</taxon>
        <taxon>Hericiaceae</taxon>
        <taxon>Hericium</taxon>
    </lineage>
</organism>
<dbReference type="EMBL" id="SFCI01000494">
    <property type="protein sequence ID" value="TFY79474.1"/>
    <property type="molecule type" value="Genomic_DNA"/>
</dbReference>
<keyword evidence="6" id="KW-0509">mRNA transport</keyword>